<organism evidence="2 3">
    <name type="scientific">Streptomyces gancidicus BKS 13-15</name>
    <dbReference type="NCBI Taxonomy" id="1284664"/>
    <lineage>
        <taxon>Bacteria</taxon>
        <taxon>Bacillati</taxon>
        <taxon>Actinomycetota</taxon>
        <taxon>Actinomycetes</taxon>
        <taxon>Kitasatosporales</taxon>
        <taxon>Streptomycetaceae</taxon>
        <taxon>Streptomyces</taxon>
        <taxon>Streptomyces pseudogriseolus group</taxon>
    </lineage>
</organism>
<dbReference type="PATRIC" id="fig|1284664.3.peg.2552"/>
<name>M3CX60_STREZ</name>
<evidence type="ECO:0000313" key="2">
    <source>
        <dbReference type="EMBL" id="EMF28693.1"/>
    </source>
</evidence>
<dbReference type="Proteomes" id="UP000011732">
    <property type="component" value="Unassembled WGS sequence"/>
</dbReference>
<protein>
    <submittedName>
        <fullName evidence="2">Lipoprotein</fullName>
    </submittedName>
</protein>
<feature type="compositionally biased region" description="Basic and acidic residues" evidence="1">
    <location>
        <begin position="47"/>
        <end position="61"/>
    </location>
</feature>
<proteinExistence type="predicted"/>
<sequence>MPAVKMSAHPEAVTDLREPTVNRRPTILTALALTATAALTLSACGSDDGKARGTEVERDSKPASPTASADPSPDRPEIELPADLKLTFEGGETGDPVKDAILADNAERMRAVDAAITGTDPEGKALAFYNTGKALQAALDWVAQFEEAGATLTGQARYYDREVTLKGEDSATLVFCADESKGFSKDKKTDEVHKTPVTENSYVLYDTRLDRNTDGVWQTSQIVSTRGAAQCRP</sequence>
<comment type="caution">
    <text evidence="2">The sequence shown here is derived from an EMBL/GenBank/DDBJ whole genome shotgun (WGS) entry which is preliminary data.</text>
</comment>
<reference evidence="2 3" key="1">
    <citation type="journal article" date="2013" name="Genome Announc.">
        <title>Draft Genome Sequence of Streptomyces gancidicus Strain BKS 13-15.</title>
        <authorList>
            <person name="Kumar S."/>
            <person name="Kaur N."/>
            <person name="Singh N.K."/>
            <person name="Raghava G.P."/>
            <person name="Mayilraj S."/>
        </authorList>
    </citation>
    <scope>NUCLEOTIDE SEQUENCE [LARGE SCALE GENOMIC DNA]</scope>
    <source>
        <strain evidence="2 3">BKS 13-15</strain>
    </source>
</reference>
<keyword evidence="2" id="KW-0449">Lipoprotein</keyword>
<gene>
    <name evidence="2" type="ORF">H114_12681</name>
</gene>
<dbReference type="EMBL" id="AOHP01000054">
    <property type="protein sequence ID" value="EMF28693.1"/>
    <property type="molecule type" value="Genomic_DNA"/>
</dbReference>
<accession>M3CX60</accession>
<keyword evidence="3" id="KW-1185">Reference proteome</keyword>
<feature type="compositionally biased region" description="Low complexity" evidence="1">
    <location>
        <begin position="62"/>
        <end position="71"/>
    </location>
</feature>
<dbReference type="AlphaFoldDB" id="M3CX60"/>
<evidence type="ECO:0000256" key="1">
    <source>
        <dbReference type="SAM" id="MobiDB-lite"/>
    </source>
</evidence>
<evidence type="ECO:0000313" key="3">
    <source>
        <dbReference type="Proteomes" id="UP000011732"/>
    </source>
</evidence>
<feature type="region of interest" description="Disordered" evidence="1">
    <location>
        <begin position="44"/>
        <end position="78"/>
    </location>
</feature>